<reference evidence="1 2" key="1">
    <citation type="submission" date="2020-01" db="EMBL/GenBank/DDBJ databases">
        <authorList>
            <consortium name="DOE Joint Genome Institute"/>
            <person name="Haridas S."/>
            <person name="Albert R."/>
            <person name="Binder M."/>
            <person name="Bloem J."/>
            <person name="Labutti K."/>
            <person name="Salamov A."/>
            <person name="Andreopoulos B."/>
            <person name="Baker S.E."/>
            <person name="Barry K."/>
            <person name="Bills G."/>
            <person name="Bluhm B.H."/>
            <person name="Cannon C."/>
            <person name="Castanera R."/>
            <person name="Culley D.E."/>
            <person name="Daum C."/>
            <person name="Ezra D."/>
            <person name="Gonzalez J.B."/>
            <person name="Henrissat B."/>
            <person name="Kuo A."/>
            <person name="Liang C."/>
            <person name="Lipzen A."/>
            <person name="Lutzoni F."/>
            <person name="Magnuson J."/>
            <person name="Mondo S."/>
            <person name="Nolan M."/>
            <person name="Ohm R."/>
            <person name="Pangilinan J."/>
            <person name="Park H.-J.H."/>
            <person name="Ramirez L."/>
            <person name="Alfaro M."/>
            <person name="Sun H."/>
            <person name="Tritt A."/>
            <person name="Yoshinaga Y."/>
            <person name="Zwiers L.-H.L."/>
            <person name="Turgeon B.G."/>
            <person name="Goodwin S.B."/>
            <person name="Spatafora J.W."/>
            <person name="Crous P.W."/>
            <person name="Grigoriev I.V."/>
        </authorList>
    </citation>
    <scope>NUCLEOTIDE SEQUENCE [LARGE SCALE GENOMIC DNA]</scope>
    <source>
        <strain evidence="1 2">CBS 611.86</strain>
    </source>
</reference>
<dbReference type="AlphaFoldDB" id="A0A7C8HZI7"/>
<proteinExistence type="predicted"/>
<evidence type="ECO:0000313" key="2">
    <source>
        <dbReference type="Proteomes" id="UP000481861"/>
    </source>
</evidence>
<protein>
    <submittedName>
        <fullName evidence="1">Uncharacterized protein</fullName>
    </submittedName>
</protein>
<dbReference type="EMBL" id="JAADJZ010000028">
    <property type="protein sequence ID" value="KAF2866309.1"/>
    <property type="molecule type" value="Genomic_DNA"/>
</dbReference>
<evidence type="ECO:0000313" key="1">
    <source>
        <dbReference type="EMBL" id="KAF2866309.1"/>
    </source>
</evidence>
<comment type="caution">
    <text evidence="1">The sequence shown here is derived from an EMBL/GenBank/DDBJ whole genome shotgun (WGS) entry which is preliminary data.</text>
</comment>
<dbReference type="Proteomes" id="UP000481861">
    <property type="component" value="Unassembled WGS sequence"/>
</dbReference>
<sequence>MCDDLRAKSARYRAKYLDQALNFHGPELPRFCDARCKIFAKVLDEIIETFYEHYKDFEIYSPTYIPDLLKQNYFNVGMTLSQAMIRVFNVTIDIRESTPRVLGTRESTLETLDTGEPDWEVGKLHEYLAPLVQAWARPNFRLDIVLESGKHDYESDDFAERIVDTIRVLRTIMRDVEADGGVTTLIFALVVRDP</sequence>
<keyword evidence="2" id="KW-1185">Reference proteome</keyword>
<gene>
    <name evidence="1" type="ORF">BDV95DRAFT_584495</name>
</gene>
<organism evidence="1 2">
    <name type="scientific">Massariosphaeria phaeospora</name>
    <dbReference type="NCBI Taxonomy" id="100035"/>
    <lineage>
        <taxon>Eukaryota</taxon>
        <taxon>Fungi</taxon>
        <taxon>Dikarya</taxon>
        <taxon>Ascomycota</taxon>
        <taxon>Pezizomycotina</taxon>
        <taxon>Dothideomycetes</taxon>
        <taxon>Pleosporomycetidae</taxon>
        <taxon>Pleosporales</taxon>
        <taxon>Pleosporales incertae sedis</taxon>
        <taxon>Massariosphaeria</taxon>
    </lineage>
</organism>
<name>A0A7C8HZI7_9PLEO</name>
<accession>A0A7C8HZI7</accession>